<dbReference type="AlphaFoldDB" id="A0A3F3NQI2"/>
<gene>
    <name evidence="1" type="ORF">EB12_00271</name>
</gene>
<evidence type="ECO:0000313" key="2">
    <source>
        <dbReference type="Proteomes" id="UP000253144"/>
    </source>
</evidence>
<sequence>MFLALNEIMHSKLRYITRSKRPVEEPLNVAQLIDLYLNGVLGEA</sequence>
<dbReference type="EMBL" id="LEQJ01000002">
    <property type="protein sequence ID" value="RBS34846.1"/>
    <property type="molecule type" value="Genomic_DNA"/>
</dbReference>
<organism evidence="1 2">
    <name type="scientific">Enterococcus faecium</name>
    <name type="common">Streptococcus faecium</name>
    <dbReference type="NCBI Taxonomy" id="1352"/>
    <lineage>
        <taxon>Bacteria</taxon>
        <taxon>Bacillati</taxon>
        <taxon>Bacillota</taxon>
        <taxon>Bacilli</taxon>
        <taxon>Lactobacillales</taxon>
        <taxon>Enterococcaceae</taxon>
        <taxon>Enterococcus</taxon>
    </lineage>
</organism>
<comment type="caution">
    <text evidence="1">The sequence shown here is derived from an EMBL/GenBank/DDBJ whole genome shotgun (WGS) entry which is preliminary data.</text>
</comment>
<protein>
    <submittedName>
        <fullName evidence="1">Uncharacterized protein</fullName>
    </submittedName>
</protein>
<accession>A0A3F3NQI2</accession>
<dbReference type="Proteomes" id="UP000253144">
    <property type="component" value="Unassembled WGS sequence"/>
</dbReference>
<proteinExistence type="predicted"/>
<evidence type="ECO:0000313" key="1">
    <source>
        <dbReference type="EMBL" id="RBS34846.1"/>
    </source>
</evidence>
<reference evidence="1 2" key="1">
    <citation type="submission" date="2015-06" db="EMBL/GenBank/DDBJ databases">
        <title>The Genome Sequence of Enterococcus faecium 131EA1.</title>
        <authorList>
            <consortium name="The Broad Institute Genomics Platform"/>
            <consortium name="The Broad Institute Genome Sequencing Center for Infectious Disease"/>
            <person name="Earl A.M."/>
            <person name="Van Tyne D."/>
            <person name="Lebreton F."/>
            <person name="Saavedra J.T."/>
            <person name="Gilmore M.S."/>
            <person name="Manson Mcguire A."/>
            <person name="Clock S."/>
            <person name="Crupain M."/>
            <person name="Rangan U."/>
            <person name="Young S."/>
            <person name="Abouelleil A."/>
            <person name="Cao P."/>
            <person name="Chapman S.B."/>
            <person name="Griggs A."/>
            <person name="Priest M."/>
            <person name="Shea T."/>
            <person name="Wortman J."/>
            <person name="Nusbaum C."/>
            <person name="Birren B."/>
        </authorList>
    </citation>
    <scope>NUCLEOTIDE SEQUENCE [LARGE SCALE GENOMIC DNA]</scope>
    <source>
        <strain evidence="1 2">131EA1</strain>
    </source>
</reference>
<name>A0A3F3NQI2_ENTFC</name>